<evidence type="ECO:0000259" key="12">
    <source>
        <dbReference type="PROSITE" id="PS51907"/>
    </source>
</evidence>
<evidence type="ECO:0000256" key="1">
    <source>
        <dbReference type="ARBA" id="ARBA00004123"/>
    </source>
</evidence>
<keyword evidence="4" id="KW-0227">DNA damage</keyword>
<evidence type="ECO:0000259" key="11">
    <source>
        <dbReference type="PROSITE" id="PS50173"/>
    </source>
</evidence>
<dbReference type="InterPro" id="IPR036775">
    <property type="entry name" value="DNA_pol_Y-fam_lit_finger_sf"/>
</dbReference>
<evidence type="ECO:0000256" key="2">
    <source>
        <dbReference type="ARBA" id="ARBA00022679"/>
    </source>
</evidence>
<evidence type="ECO:0000313" key="13">
    <source>
        <dbReference type="EMBL" id="KAL0633537.1"/>
    </source>
</evidence>
<dbReference type="GO" id="GO:0003887">
    <property type="term" value="F:DNA-directed DNA polymerase activity"/>
    <property type="evidence" value="ECO:0007669"/>
    <property type="project" value="UniProtKB-EC"/>
</dbReference>
<dbReference type="Pfam" id="PF21704">
    <property type="entry name" value="POLH-Rev1_HhH"/>
    <property type="match status" value="1"/>
</dbReference>
<keyword evidence="7" id="KW-0234">DNA repair</keyword>
<evidence type="ECO:0000256" key="7">
    <source>
        <dbReference type="ARBA" id="ARBA00023204"/>
    </source>
</evidence>
<evidence type="ECO:0000256" key="5">
    <source>
        <dbReference type="ARBA" id="ARBA00022771"/>
    </source>
</evidence>
<evidence type="ECO:0000313" key="14">
    <source>
        <dbReference type="Proteomes" id="UP001447188"/>
    </source>
</evidence>
<reference evidence="13 14" key="1">
    <citation type="submission" date="2024-02" db="EMBL/GenBank/DDBJ databases">
        <title>Discinaceae phylogenomics.</title>
        <authorList>
            <person name="Dirks A.C."/>
            <person name="James T.Y."/>
        </authorList>
    </citation>
    <scope>NUCLEOTIDE SEQUENCE [LARGE SCALE GENOMIC DNA]</scope>
    <source>
        <strain evidence="13 14">ACD0624</strain>
    </source>
</reference>
<dbReference type="InterPro" id="IPR041298">
    <property type="entry name" value="UBZ3"/>
</dbReference>
<evidence type="ECO:0000256" key="9">
    <source>
        <dbReference type="ARBA" id="ARBA00044975"/>
    </source>
</evidence>
<name>A0ABR3GCV8_9PEZI</name>
<evidence type="ECO:0000256" key="3">
    <source>
        <dbReference type="ARBA" id="ARBA00022723"/>
    </source>
</evidence>
<accession>A0ABR3GCV8</accession>
<dbReference type="InterPro" id="IPR001126">
    <property type="entry name" value="UmuC"/>
</dbReference>
<evidence type="ECO:0000256" key="8">
    <source>
        <dbReference type="ARBA" id="ARBA00023242"/>
    </source>
</evidence>
<dbReference type="PANTHER" id="PTHR45873:SF1">
    <property type="entry name" value="DNA POLYMERASE ETA"/>
    <property type="match status" value="1"/>
</dbReference>
<dbReference type="Pfam" id="PF00817">
    <property type="entry name" value="IMS"/>
    <property type="match status" value="1"/>
</dbReference>
<dbReference type="InterPro" id="IPR043502">
    <property type="entry name" value="DNA/RNA_pol_sf"/>
</dbReference>
<keyword evidence="2 13" id="KW-0808">Transferase</keyword>
<feature type="region of interest" description="Disordered" evidence="10">
    <location>
        <begin position="602"/>
        <end position="678"/>
    </location>
</feature>
<protein>
    <recommendedName>
        <fullName evidence="9">DNA polymerase eta</fullName>
    </recommendedName>
</protein>
<organism evidence="13 14">
    <name type="scientific">Discina gigas</name>
    <dbReference type="NCBI Taxonomy" id="1032678"/>
    <lineage>
        <taxon>Eukaryota</taxon>
        <taxon>Fungi</taxon>
        <taxon>Dikarya</taxon>
        <taxon>Ascomycota</taxon>
        <taxon>Pezizomycotina</taxon>
        <taxon>Pezizomycetes</taxon>
        <taxon>Pezizales</taxon>
        <taxon>Discinaceae</taxon>
        <taxon>Discina</taxon>
    </lineage>
</organism>
<keyword evidence="13" id="KW-0548">Nucleotidyltransferase</keyword>
<evidence type="ECO:0000256" key="4">
    <source>
        <dbReference type="ARBA" id="ARBA00022763"/>
    </source>
</evidence>
<dbReference type="Pfam" id="PF11799">
    <property type="entry name" value="IMS_C"/>
    <property type="match status" value="1"/>
</dbReference>
<dbReference type="PIRSF" id="PIRSF036603">
    <property type="entry name" value="DPol_eta"/>
    <property type="match status" value="1"/>
</dbReference>
<dbReference type="SUPFAM" id="SSF100879">
    <property type="entry name" value="Lesion bypass DNA polymerase (Y-family), little finger domain"/>
    <property type="match status" value="1"/>
</dbReference>
<proteinExistence type="predicted"/>
<evidence type="ECO:0000256" key="6">
    <source>
        <dbReference type="ARBA" id="ARBA00022833"/>
    </source>
</evidence>
<dbReference type="PROSITE" id="PS51907">
    <property type="entry name" value="ZF_UBZ3"/>
    <property type="match status" value="1"/>
</dbReference>
<dbReference type="Gene3D" id="3.30.70.270">
    <property type="match status" value="1"/>
</dbReference>
<feature type="domain" description="UmuC" evidence="11">
    <location>
        <begin position="30"/>
        <end position="314"/>
    </location>
</feature>
<feature type="compositionally biased region" description="Basic and acidic residues" evidence="10">
    <location>
        <begin position="609"/>
        <end position="625"/>
    </location>
</feature>
<gene>
    <name evidence="13" type="primary">eso1</name>
    <name evidence="13" type="ORF">Q9L58_007569</name>
</gene>
<keyword evidence="5" id="KW-0863">Zinc-finger</keyword>
<dbReference type="EMBL" id="JBBBZM010000122">
    <property type="protein sequence ID" value="KAL0633537.1"/>
    <property type="molecule type" value="Genomic_DNA"/>
</dbReference>
<dbReference type="InterPro" id="IPR052230">
    <property type="entry name" value="DNA_polymerase_eta"/>
</dbReference>
<dbReference type="SUPFAM" id="SSF56672">
    <property type="entry name" value="DNA/RNA polymerases"/>
    <property type="match status" value="2"/>
</dbReference>
<keyword evidence="6" id="KW-0862">Zinc</keyword>
<feature type="compositionally biased region" description="Low complexity" evidence="10">
    <location>
        <begin position="626"/>
        <end position="639"/>
    </location>
</feature>
<feature type="domain" description="UBZ3-type" evidence="12">
    <location>
        <begin position="586"/>
        <end position="620"/>
    </location>
</feature>
<dbReference type="Gene3D" id="1.10.150.20">
    <property type="entry name" value="5' to 3' exonuclease, C-terminal subdomain"/>
    <property type="match status" value="1"/>
</dbReference>
<dbReference type="Gene3D" id="3.30.1490.100">
    <property type="entry name" value="DNA polymerase, Y-family, little finger domain"/>
    <property type="match status" value="1"/>
</dbReference>
<dbReference type="InterPro" id="IPR017961">
    <property type="entry name" value="DNA_pol_Y-fam_little_finger"/>
</dbReference>
<dbReference type="PANTHER" id="PTHR45873">
    <property type="entry name" value="DNA POLYMERASE ETA"/>
    <property type="match status" value="1"/>
</dbReference>
<keyword evidence="14" id="KW-1185">Reference proteome</keyword>
<feature type="compositionally biased region" description="Basic residues" evidence="10">
    <location>
        <begin position="649"/>
        <end position="662"/>
    </location>
</feature>
<dbReference type="Pfam" id="PF18439">
    <property type="entry name" value="zf_UBZ"/>
    <property type="match status" value="1"/>
</dbReference>
<keyword evidence="3" id="KW-0479">Metal-binding</keyword>
<comment type="subcellular location">
    <subcellularLocation>
        <location evidence="1">Nucleus</location>
    </subcellularLocation>
</comment>
<sequence>MALSQTKSRYTYRQLSQLSKYSVDTPLRAIAHIDLDAFYNANTAMVVVVHKEKTKRQRSTSAGMKLSVQAQCEVKRLGLDEGEPLAVQQWQSLIAVNYPAREFGVSRHSTAADALKICPNLKLVHVATWQEGDTHWAYRENPNIASCKSCLDPYRNESKKIVSIFRAACPRVEKASIDESFLDLSVMIHERLLARYPSLVLPSHNDHAENLPLPPQDVELGWGGSHLLELDEEWDSVVDWDDVGMAIAAEIVNEIRGMVKEKMGYTCSAGVAQNRMLAKLGSGYKKPNQQTIIRTGAIQRFLNSLKFTKIRNLGGKFGAQISDSFNTEQLVDLLDIPLEKLQSKLDDGAATWVYNVIRGIDRSEVNPRTQIKSMLSAKSFRPTINTSGQAHRWLLILVSDISSRLEEEGVMEGKRRPKTIAMSHKPSGGGGKTRSVPIPLGRPLTKDVLMALAEGLLKGAESEEKAYPCMGLSLQVTGFEERELGNMGIAGFLVKGEQARMANKERVESQQEEDRVAKRRKVDGGIGRFFRKELEDLDADNFDAFESEELQEQDRDMMEIEATMGGASRNEVLGDGSLSAGLSDLPGHHTYTCSRCSAEVPAQDQEEHEDWHFAKSLADEDRAAAREAATAAAAAAAAASSPALGNSKKGSRPKKGGGKGPKKGTGMEKGQRKLAFGS</sequence>
<keyword evidence="8" id="KW-0539">Nucleus</keyword>
<dbReference type="InterPro" id="IPR043128">
    <property type="entry name" value="Rev_trsase/Diguanyl_cyclase"/>
</dbReference>
<comment type="caution">
    <text evidence="13">The sequence shown here is derived from an EMBL/GenBank/DDBJ whole genome shotgun (WGS) entry which is preliminary data.</text>
</comment>
<dbReference type="Gene3D" id="3.40.1170.60">
    <property type="match status" value="1"/>
</dbReference>
<dbReference type="Proteomes" id="UP001447188">
    <property type="component" value="Unassembled WGS sequence"/>
</dbReference>
<dbReference type="PROSITE" id="PS50173">
    <property type="entry name" value="UMUC"/>
    <property type="match status" value="1"/>
</dbReference>
<evidence type="ECO:0000256" key="10">
    <source>
        <dbReference type="SAM" id="MobiDB-lite"/>
    </source>
</evidence>